<keyword evidence="2" id="KW-0677">Repeat</keyword>
<keyword evidence="3" id="KW-0833">Ubl conjugation pathway</keyword>
<gene>
    <name evidence="6" type="ORF">D7M11_01385</name>
</gene>
<evidence type="ECO:0000256" key="1">
    <source>
        <dbReference type="ARBA" id="ARBA00004906"/>
    </source>
</evidence>
<reference evidence="6 7" key="1">
    <citation type="journal article" date="2007" name="Int. J. Syst. Evol. Microbiol.">
        <title>Paenibacillus ginsengarvi sp. nov., isolated from soil from ginseng cultivation.</title>
        <authorList>
            <person name="Yoon M.H."/>
            <person name="Ten L.N."/>
            <person name="Im W.T."/>
        </authorList>
    </citation>
    <scope>NUCLEOTIDE SEQUENCE [LARGE SCALE GENOMIC DNA]</scope>
    <source>
        <strain evidence="6 7">KCTC 13059</strain>
    </source>
</reference>
<evidence type="ECO:0008006" key="8">
    <source>
        <dbReference type="Google" id="ProtNLM"/>
    </source>
</evidence>
<proteinExistence type="predicted"/>
<dbReference type="Pfam" id="PF12708">
    <property type="entry name" value="Pect-lyase_RHGA_epim"/>
    <property type="match status" value="1"/>
</dbReference>
<keyword evidence="7" id="KW-1185">Reference proteome</keyword>
<dbReference type="PROSITE" id="PS51318">
    <property type="entry name" value="TAT"/>
    <property type="match status" value="1"/>
</dbReference>
<protein>
    <recommendedName>
        <fullName evidence="8">Right-handed parallel beta-helix repeat-containing protein</fullName>
    </recommendedName>
</protein>
<comment type="pathway">
    <text evidence="1">Protein modification; protein ubiquitination.</text>
</comment>
<organism evidence="6 7">
    <name type="scientific">Paenibacillus ginsengarvi</name>
    <dbReference type="NCBI Taxonomy" id="400777"/>
    <lineage>
        <taxon>Bacteria</taxon>
        <taxon>Bacillati</taxon>
        <taxon>Bacillota</taxon>
        <taxon>Bacilli</taxon>
        <taxon>Bacillales</taxon>
        <taxon>Paenibacillaceae</taxon>
        <taxon>Paenibacillus</taxon>
    </lineage>
</organism>
<evidence type="ECO:0000259" key="4">
    <source>
        <dbReference type="Pfam" id="PF05048"/>
    </source>
</evidence>
<dbReference type="Gene3D" id="2.160.20.10">
    <property type="entry name" value="Single-stranded right-handed beta-helix, Pectin lyase-like"/>
    <property type="match status" value="2"/>
</dbReference>
<feature type="domain" description="Periplasmic copper-binding protein NosD beta helix" evidence="4">
    <location>
        <begin position="411"/>
        <end position="552"/>
    </location>
</feature>
<name>A0A3B0CMM2_9BACL</name>
<dbReference type="SUPFAM" id="SSF51126">
    <property type="entry name" value="Pectin lyase-like"/>
    <property type="match status" value="2"/>
</dbReference>
<evidence type="ECO:0000313" key="6">
    <source>
        <dbReference type="EMBL" id="RKN86643.1"/>
    </source>
</evidence>
<dbReference type="InterPro" id="IPR022441">
    <property type="entry name" value="Para_beta_helix_rpt-2"/>
</dbReference>
<dbReference type="PANTHER" id="PTHR22990:SF15">
    <property type="entry name" value="F-BOX ONLY PROTEIN 10"/>
    <property type="match status" value="1"/>
</dbReference>
<dbReference type="InterPro" id="IPR011050">
    <property type="entry name" value="Pectin_lyase_fold/virulence"/>
</dbReference>
<dbReference type="Proteomes" id="UP000282311">
    <property type="component" value="Unassembled WGS sequence"/>
</dbReference>
<dbReference type="InterPro" id="IPR024535">
    <property type="entry name" value="RHGA/B-epi-like_pectate_lyase"/>
</dbReference>
<dbReference type="PANTHER" id="PTHR22990">
    <property type="entry name" value="F-BOX ONLY PROTEIN"/>
    <property type="match status" value="1"/>
</dbReference>
<evidence type="ECO:0000313" key="7">
    <source>
        <dbReference type="Proteomes" id="UP000282311"/>
    </source>
</evidence>
<dbReference type="EMBL" id="RBAH01000001">
    <property type="protein sequence ID" value="RKN86643.1"/>
    <property type="molecule type" value="Genomic_DNA"/>
</dbReference>
<evidence type="ECO:0000256" key="3">
    <source>
        <dbReference type="ARBA" id="ARBA00022786"/>
    </source>
</evidence>
<feature type="domain" description="Rhamnogalacturonase A/B/Epimerase-like pectate lyase" evidence="5">
    <location>
        <begin position="132"/>
        <end position="200"/>
    </location>
</feature>
<dbReference type="AlphaFoldDB" id="A0A3B0CMM2"/>
<dbReference type="InterPro" id="IPR006311">
    <property type="entry name" value="TAT_signal"/>
</dbReference>
<dbReference type="InterPro" id="IPR051550">
    <property type="entry name" value="SCF-Subunits/Alg-Epimerases"/>
</dbReference>
<dbReference type="NCBIfam" id="TIGR03804">
    <property type="entry name" value="para_beta_helix"/>
    <property type="match status" value="2"/>
</dbReference>
<dbReference type="InterPro" id="IPR006626">
    <property type="entry name" value="PbH1"/>
</dbReference>
<dbReference type="SMART" id="SM00710">
    <property type="entry name" value="PbH1"/>
    <property type="match status" value="11"/>
</dbReference>
<comment type="caution">
    <text evidence="6">The sequence shown here is derived from an EMBL/GenBank/DDBJ whole genome shotgun (WGS) entry which is preliminary data.</text>
</comment>
<accession>A0A3B0CMM2</accession>
<sequence length="626" mass="66471">MGMLNHGSGNPVSERKEGISRRKLLVSLGMAGAAAALSQTTLLEAGGAERPSVSHAVYGTGGQPGECCVTLTVSGLRASTEPYTLVYITDPGHEGWFHADANDSLSADNTGTVLVNTSGIRFKRHYGEAIHAKWFGAKGDGSTDDTGAIQSALDSVPAAGGTVYIADGVYRIDAVRELRPASNTTLLLSPGAVLKAIPNDKERFAVINIINKENVTVRGGTVVGERNEHLGTTGEWGMGISIRSSRNVTVCDTIVRDCWGDGIYLGTNDSQNPRVECEQIKIIRVTCENNRRQGMSVTACKGGIALASRFNKTNGTEPQSGIDLEPNGTVVVTDFAVIGCECNDNAGSGIGIYGTTDTNARNIILESNSCLHNTRGIQIRSASNNKVLFNNCSDNTDMGIRIAINTRSVITEHNDIMGNTAARNGGKGISVEGTATSRIRHNTISGNDCLNNAQEGIGVTYSQYTHVADNRSNGNLYGIRLVGTTSQFNDLSGNFCIENVYGIQLWQSSYNKITGNTCSENKQAGLWLRKESHHNELLSNTCIGNSQAAHNVYDNILVMENSGFNNLQLNTARKGNGAARAAYGIRIQSADCSDNLVANNDMLDGGETASYLDGGSGTTTLAGNRL</sequence>
<dbReference type="InterPro" id="IPR012334">
    <property type="entry name" value="Pectin_lyas_fold"/>
</dbReference>
<evidence type="ECO:0000259" key="5">
    <source>
        <dbReference type="Pfam" id="PF12708"/>
    </source>
</evidence>
<dbReference type="InterPro" id="IPR007742">
    <property type="entry name" value="NosD_dom"/>
</dbReference>
<evidence type="ECO:0000256" key="2">
    <source>
        <dbReference type="ARBA" id="ARBA00022737"/>
    </source>
</evidence>
<dbReference type="Pfam" id="PF05048">
    <property type="entry name" value="NosD"/>
    <property type="match status" value="1"/>
</dbReference>